<dbReference type="SUPFAM" id="SSF101152">
    <property type="entry name" value="Mob1/phocein"/>
    <property type="match status" value="1"/>
</dbReference>
<gene>
    <name evidence="3" type="ORF">PV09_02439</name>
</gene>
<dbReference type="HOGENOM" id="CLU_038321_0_0_1"/>
<proteinExistence type="predicted"/>
<dbReference type="PANTHER" id="PTHR22599">
    <property type="entry name" value="MPS ONE BINDER KINASE ACTIVATOR-LIKE MOB"/>
    <property type="match status" value="1"/>
</dbReference>
<reference evidence="3 4" key="1">
    <citation type="submission" date="2015-01" db="EMBL/GenBank/DDBJ databases">
        <title>The Genome Sequence of Ochroconis gallopava CBS43764.</title>
        <authorList>
            <consortium name="The Broad Institute Genomics Platform"/>
            <person name="Cuomo C."/>
            <person name="de Hoog S."/>
            <person name="Gorbushina A."/>
            <person name="Stielow B."/>
            <person name="Teixiera M."/>
            <person name="Abouelleil A."/>
            <person name="Chapman S.B."/>
            <person name="Priest M."/>
            <person name="Young S.K."/>
            <person name="Wortman J."/>
            <person name="Nusbaum C."/>
            <person name="Birren B."/>
        </authorList>
    </citation>
    <scope>NUCLEOTIDE SEQUENCE [LARGE SCALE GENOMIC DNA]</scope>
    <source>
        <strain evidence="3 4">CBS 43764</strain>
    </source>
</reference>
<feature type="binding site" evidence="1">
    <location>
        <position position="82"/>
    </location>
    <ligand>
        <name>Zn(2+)</name>
        <dbReference type="ChEBI" id="CHEBI:29105"/>
    </ligand>
</feature>
<dbReference type="Gene3D" id="1.20.140.30">
    <property type="entry name" value="MOB kinase activator"/>
    <property type="match status" value="1"/>
</dbReference>
<dbReference type="RefSeq" id="XP_016216616.1">
    <property type="nucleotide sequence ID" value="XM_016355480.1"/>
</dbReference>
<dbReference type="OrthoDB" id="10261121at2759"/>
<dbReference type="GeneID" id="27310412"/>
<dbReference type="AlphaFoldDB" id="A0A0D1Z1B9"/>
<evidence type="ECO:0000256" key="2">
    <source>
        <dbReference type="SAM" id="MobiDB-lite"/>
    </source>
</evidence>
<dbReference type="Pfam" id="PF03637">
    <property type="entry name" value="Mob1_phocein"/>
    <property type="match status" value="2"/>
</dbReference>
<name>A0A0D1Z1B9_9PEZI</name>
<evidence type="ECO:0008006" key="5">
    <source>
        <dbReference type="Google" id="ProtNLM"/>
    </source>
</evidence>
<dbReference type="EMBL" id="KN847534">
    <property type="protein sequence ID" value="KIW06747.1"/>
    <property type="molecule type" value="Genomic_DNA"/>
</dbReference>
<dbReference type="VEuPathDB" id="FungiDB:PV09_02439"/>
<dbReference type="InterPro" id="IPR005301">
    <property type="entry name" value="MOB_kinase_act_fam"/>
</dbReference>
<organism evidence="3 4">
    <name type="scientific">Verruconis gallopava</name>
    <dbReference type="NCBI Taxonomy" id="253628"/>
    <lineage>
        <taxon>Eukaryota</taxon>
        <taxon>Fungi</taxon>
        <taxon>Dikarya</taxon>
        <taxon>Ascomycota</taxon>
        <taxon>Pezizomycotina</taxon>
        <taxon>Dothideomycetes</taxon>
        <taxon>Pleosporomycetidae</taxon>
        <taxon>Venturiales</taxon>
        <taxon>Sympoventuriaceae</taxon>
        <taxon>Verruconis</taxon>
    </lineage>
</organism>
<dbReference type="SMART" id="SM01388">
    <property type="entry name" value="Mob1_phocein"/>
    <property type="match status" value="1"/>
</dbReference>
<feature type="binding site" evidence="1">
    <location>
        <position position="208"/>
    </location>
    <ligand>
        <name>Zn(2+)</name>
        <dbReference type="ChEBI" id="CHEBI:29105"/>
    </ligand>
</feature>
<keyword evidence="1" id="KW-0862">Zinc</keyword>
<feature type="binding site" evidence="1">
    <location>
        <position position="87"/>
    </location>
    <ligand>
        <name>Zn(2+)</name>
        <dbReference type="ChEBI" id="CHEBI:29105"/>
    </ligand>
</feature>
<protein>
    <recommendedName>
        <fullName evidence="5">Mob1/phocein</fullName>
    </recommendedName>
</protein>
<keyword evidence="1" id="KW-0479">Metal-binding</keyword>
<feature type="compositionally biased region" description="Low complexity" evidence="2">
    <location>
        <begin position="268"/>
        <end position="287"/>
    </location>
</feature>
<accession>A0A0D1Z1B9</accession>
<dbReference type="Proteomes" id="UP000053259">
    <property type="component" value="Unassembled WGS sequence"/>
</dbReference>
<feature type="compositionally biased region" description="Polar residues" evidence="2">
    <location>
        <begin position="146"/>
        <end position="162"/>
    </location>
</feature>
<evidence type="ECO:0000313" key="4">
    <source>
        <dbReference type="Proteomes" id="UP000053259"/>
    </source>
</evidence>
<feature type="region of interest" description="Disordered" evidence="2">
    <location>
        <begin position="142"/>
        <end position="162"/>
    </location>
</feature>
<evidence type="ECO:0000256" key="1">
    <source>
        <dbReference type="PIRSR" id="PIRSR605301-1"/>
    </source>
</evidence>
<keyword evidence="4" id="KW-1185">Reference proteome</keyword>
<sequence>MSYENIPAADSQPSLQRRPPFFFREEYSNLIVKGNFMTLAAKPVLVDEGEWLAHQVVEQFRLLDGMIQIIRTVDEKTGLPICNMDSCPTMSAAGHTYTWLDNNKRPIKIPAHQYIQLVQKWIVGKINDPNIFPTDMSGPGQYASGGVSTPGSNTPIPAGPTTSSAPLSTLAGRDWLGKAAGFPESFETDIRSIYRQMMRCYAHIYHGHWLDPFWHINAYKELNTCFIHFVNVGKVFGLLGDKEMEPMQPLIDIWTAKGLLPTAPASQATPARQEPAAAATPAIGTAS</sequence>
<dbReference type="InterPro" id="IPR036703">
    <property type="entry name" value="MOB_kinase_act_sf"/>
</dbReference>
<evidence type="ECO:0000313" key="3">
    <source>
        <dbReference type="EMBL" id="KIW06747.1"/>
    </source>
</evidence>
<feature type="region of interest" description="Disordered" evidence="2">
    <location>
        <begin position="265"/>
        <end position="287"/>
    </location>
</feature>
<feature type="binding site" evidence="1">
    <location>
        <position position="203"/>
    </location>
    <ligand>
        <name>Zn(2+)</name>
        <dbReference type="ChEBI" id="CHEBI:29105"/>
    </ligand>
</feature>